<name>A0A6A3IAT6_9STRA</name>
<dbReference type="Proteomes" id="UP000429607">
    <property type="component" value="Unassembled WGS sequence"/>
</dbReference>
<evidence type="ECO:0000313" key="2">
    <source>
        <dbReference type="EMBL" id="KAE8979131.1"/>
    </source>
</evidence>
<protein>
    <recommendedName>
        <fullName evidence="4">Secreted protein</fullName>
    </recommendedName>
</protein>
<evidence type="ECO:0000256" key="1">
    <source>
        <dbReference type="SAM" id="SignalP"/>
    </source>
</evidence>
<feature type="chain" id="PRO_5025569956" description="Secreted protein" evidence="1">
    <location>
        <begin position="24"/>
        <end position="79"/>
    </location>
</feature>
<dbReference type="EMBL" id="QXFV01003184">
    <property type="protein sequence ID" value="KAE8979131.1"/>
    <property type="molecule type" value="Genomic_DNA"/>
</dbReference>
<proteinExistence type="predicted"/>
<gene>
    <name evidence="2" type="ORF">PR001_g24641</name>
</gene>
<comment type="caution">
    <text evidence="2">The sequence shown here is derived from an EMBL/GenBank/DDBJ whole genome shotgun (WGS) entry which is preliminary data.</text>
</comment>
<feature type="signal peptide" evidence="1">
    <location>
        <begin position="1"/>
        <end position="23"/>
    </location>
</feature>
<evidence type="ECO:0000313" key="3">
    <source>
        <dbReference type="Proteomes" id="UP000429607"/>
    </source>
</evidence>
<keyword evidence="1" id="KW-0732">Signal</keyword>
<dbReference type="AlphaFoldDB" id="A0A6A3IAT6"/>
<accession>A0A6A3IAT6</accession>
<sequence length="79" mass="8818">MAPPWVMLMVVVLAHRECEHTCGSNTPHPKVDGKWGVVTSKCVHSTPSGKKLMDIEYYTTVVLTLAYIYHCVHPGESYS</sequence>
<evidence type="ECO:0008006" key="4">
    <source>
        <dbReference type="Google" id="ProtNLM"/>
    </source>
</evidence>
<reference evidence="2 3" key="1">
    <citation type="submission" date="2018-09" db="EMBL/GenBank/DDBJ databases">
        <title>Genomic investigation of the strawberry pathogen Phytophthora fragariae indicates pathogenicity is determined by transcriptional variation in three key races.</title>
        <authorList>
            <person name="Adams T.M."/>
            <person name="Armitage A.D."/>
            <person name="Sobczyk M.K."/>
            <person name="Bates H.J."/>
            <person name="Dunwell J.M."/>
            <person name="Nellist C.F."/>
            <person name="Harrison R.J."/>
        </authorList>
    </citation>
    <scope>NUCLEOTIDE SEQUENCE [LARGE SCALE GENOMIC DNA]</scope>
    <source>
        <strain evidence="2 3">SCRP249</strain>
    </source>
</reference>
<organism evidence="2 3">
    <name type="scientific">Phytophthora rubi</name>
    <dbReference type="NCBI Taxonomy" id="129364"/>
    <lineage>
        <taxon>Eukaryota</taxon>
        <taxon>Sar</taxon>
        <taxon>Stramenopiles</taxon>
        <taxon>Oomycota</taxon>
        <taxon>Peronosporomycetes</taxon>
        <taxon>Peronosporales</taxon>
        <taxon>Peronosporaceae</taxon>
        <taxon>Phytophthora</taxon>
    </lineage>
</organism>